<name>A0ABT6HGM3_9ACTN</name>
<organism evidence="2 3">
    <name type="scientific">Streptomyces chengmaiensis</name>
    <dbReference type="NCBI Taxonomy" id="3040919"/>
    <lineage>
        <taxon>Bacteria</taxon>
        <taxon>Bacillati</taxon>
        <taxon>Actinomycetota</taxon>
        <taxon>Actinomycetes</taxon>
        <taxon>Kitasatosporales</taxon>
        <taxon>Streptomycetaceae</taxon>
        <taxon>Streptomyces</taxon>
    </lineage>
</organism>
<comment type="caution">
    <text evidence="2">The sequence shown here is derived from an EMBL/GenBank/DDBJ whole genome shotgun (WGS) entry which is preliminary data.</text>
</comment>
<dbReference type="RefSeq" id="WP_279926222.1">
    <property type="nucleotide sequence ID" value="NZ_JARWBG010000003.1"/>
</dbReference>
<dbReference type="Gene3D" id="2.60.120.10">
    <property type="entry name" value="Jelly Rolls"/>
    <property type="match status" value="1"/>
</dbReference>
<dbReference type="Proteomes" id="UP001223144">
    <property type="component" value="Unassembled WGS sequence"/>
</dbReference>
<sequence>MTDGPAADSGGLFAALPGHGAAALRALSTHVSFPEGSRLFEEGGPADRFWVVTAGTVALDTHIPGRPPAVVETVGAADLVGWSWLVPPHQWRLGATAVTTVSARQFDAAEVLALCARDPVLGQALNRYVAGVVGRRLASTRTRLLDLYAPGAARGEPHTGGGAR</sequence>
<evidence type="ECO:0000259" key="1">
    <source>
        <dbReference type="PROSITE" id="PS50042"/>
    </source>
</evidence>
<dbReference type="PROSITE" id="PS50042">
    <property type="entry name" value="CNMP_BINDING_3"/>
    <property type="match status" value="1"/>
</dbReference>
<accession>A0ABT6HGM3</accession>
<protein>
    <submittedName>
        <fullName evidence="2">Cyclic nucleotide-binding domain-containing protein</fullName>
    </submittedName>
</protein>
<feature type="domain" description="Cyclic nucleotide-binding" evidence="1">
    <location>
        <begin position="12"/>
        <end position="81"/>
    </location>
</feature>
<dbReference type="InterPro" id="IPR000595">
    <property type="entry name" value="cNMP-bd_dom"/>
</dbReference>
<dbReference type="InterPro" id="IPR018490">
    <property type="entry name" value="cNMP-bd_dom_sf"/>
</dbReference>
<evidence type="ECO:0000313" key="2">
    <source>
        <dbReference type="EMBL" id="MDH2387912.1"/>
    </source>
</evidence>
<dbReference type="SUPFAM" id="SSF51206">
    <property type="entry name" value="cAMP-binding domain-like"/>
    <property type="match status" value="1"/>
</dbReference>
<dbReference type="EMBL" id="JARWBG010000003">
    <property type="protein sequence ID" value="MDH2387912.1"/>
    <property type="molecule type" value="Genomic_DNA"/>
</dbReference>
<dbReference type="Pfam" id="PF00027">
    <property type="entry name" value="cNMP_binding"/>
    <property type="match status" value="1"/>
</dbReference>
<gene>
    <name evidence="2" type="ORF">QCN29_03730</name>
</gene>
<evidence type="ECO:0000313" key="3">
    <source>
        <dbReference type="Proteomes" id="UP001223144"/>
    </source>
</evidence>
<dbReference type="CDD" id="cd00038">
    <property type="entry name" value="CAP_ED"/>
    <property type="match status" value="1"/>
</dbReference>
<dbReference type="InterPro" id="IPR014710">
    <property type="entry name" value="RmlC-like_jellyroll"/>
</dbReference>
<keyword evidence="3" id="KW-1185">Reference proteome</keyword>
<proteinExistence type="predicted"/>
<reference evidence="2 3" key="1">
    <citation type="submission" date="2023-04" db="EMBL/GenBank/DDBJ databases">
        <title>Streptomyces chengmaiensis sp. nov. isolated from the stem of mangrove plant in Hainan.</title>
        <authorList>
            <person name="Huang X."/>
            <person name="Zhou S."/>
            <person name="Chu X."/>
            <person name="Xie Y."/>
            <person name="Lin Y."/>
        </authorList>
    </citation>
    <scope>NUCLEOTIDE SEQUENCE [LARGE SCALE GENOMIC DNA]</scope>
    <source>
        <strain evidence="2 3">HNM0663</strain>
    </source>
</reference>